<protein>
    <recommendedName>
        <fullName evidence="3">Glycosyltransferase 2-like domain-containing protein</fullName>
    </recommendedName>
</protein>
<keyword evidence="2" id="KW-1133">Transmembrane helix</keyword>
<dbReference type="RefSeq" id="XP_068366755.1">
    <property type="nucleotide sequence ID" value="XM_068498815.1"/>
</dbReference>
<dbReference type="EMBL" id="MLAK01000502">
    <property type="protein sequence ID" value="OHT13619.1"/>
    <property type="molecule type" value="Genomic_DNA"/>
</dbReference>
<dbReference type="SUPFAM" id="SSF53448">
    <property type="entry name" value="Nucleotide-diphospho-sugar transferases"/>
    <property type="match status" value="1"/>
</dbReference>
<dbReference type="GeneID" id="94833519"/>
<organism evidence="4 5">
    <name type="scientific">Tritrichomonas foetus</name>
    <dbReference type="NCBI Taxonomy" id="1144522"/>
    <lineage>
        <taxon>Eukaryota</taxon>
        <taxon>Metamonada</taxon>
        <taxon>Parabasalia</taxon>
        <taxon>Tritrichomonadida</taxon>
        <taxon>Tritrichomonadidae</taxon>
        <taxon>Tritrichomonas</taxon>
    </lineage>
</organism>
<dbReference type="VEuPathDB" id="TrichDB:TRFO_16163"/>
<keyword evidence="2" id="KW-0812">Transmembrane</keyword>
<comment type="function">
    <text evidence="1">Dolichyl-phosphate beta-glucosyltransferase involved in the glycosylation of glycoproteins through the synthesis of dolichyl beta-D-glucosyl phosphate which serves as a sugar donor for transfer of three glucose residues to the Man-9-GlcNAc-2-PP-dolichol precursor to N-glycans.</text>
</comment>
<dbReference type="OrthoDB" id="2603at2759"/>
<reference evidence="4" key="1">
    <citation type="submission" date="2016-10" db="EMBL/GenBank/DDBJ databases">
        <authorList>
            <person name="Benchimol M."/>
            <person name="Almeida L.G."/>
            <person name="Vasconcelos A.T."/>
            <person name="Perreira-Neves A."/>
            <person name="Rosa I.A."/>
            <person name="Tasca T."/>
            <person name="Bogo M.R."/>
            <person name="de Souza W."/>
        </authorList>
    </citation>
    <scope>NUCLEOTIDE SEQUENCE [LARGE SCALE GENOMIC DNA]</scope>
    <source>
        <strain evidence="4">K</strain>
    </source>
</reference>
<name>A0A1J4KQT5_9EUKA</name>
<proteinExistence type="predicted"/>
<evidence type="ECO:0000313" key="4">
    <source>
        <dbReference type="EMBL" id="OHT13619.1"/>
    </source>
</evidence>
<sequence length="364" mass="43086">MYFLNISASSQVRRTFFILFVLLINFLLQFRKQKLNINIVPYSIAGNGFVSMRKIDGKFLSKPSKSLLLSSDYFSKRLDRILVADNYAEEDREAIYSIVISTWERAPCLERSFYHILANRPPNSEIIIVDDASNSSEKVSLLHRIRNRMYKNVYILVHDKPYGAFHTKLDGFLYSVGDFIMSIDDDDFFDEDFYKEMAENCDINYDYIMGKKIKILPWVKRFLGLPQMITGIHNHVTFAFQRKLLAPIPYPYHDYKIIRDDAVLMIPMYLNTLKRLETNGISERNFSAYIKIYDNRYQYILDKYCPGDHEQNRMKNNKLILNGYDFLIDYAKSIDMKHRTPLITASYRRDVNFRLRGPFRNRTQ</sequence>
<evidence type="ECO:0000313" key="5">
    <source>
        <dbReference type="Proteomes" id="UP000179807"/>
    </source>
</evidence>
<evidence type="ECO:0000259" key="3">
    <source>
        <dbReference type="Pfam" id="PF00535"/>
    </source>
</evidence>
<accession>A0A1J4KQT5</accession>
<dbReference type="AlphaFoldDB" id="A0A1J4KQT5"/>
<dbReference type="Proteomes" id="UP000179807">
    <property type="component" value="Unassembled WGS sequence"/>
</dbReference>
<evidence type="ECO:0000256" key="2">
    <source>
        <dbReference type="SAM" id="Phobius"/>
    </source>
</evidence>
<dbReference type="Pfam" id="PF00535">
    <property type="entry name" value="Glycos_transf_2"/>
    <property type="match status" value="1"/>
</dbReference>
<dbReference type="InterPro" id="IPR029044">
    <property type="entry name" value="Nucleotide-diphossugar_trans"/>
</dbReference>
<evidence type="ECO:0000256" key="1">
    <source>
        <dbReference type="ARBA" id="ARBA00003301"/>
    </source>
</evidence>
<feature type="transmembrane region" description="Helical" evidence="2">
    <location>
        <begin position="12"/>
        <end position="28"/>
    </location>
</feature>
<keyword evidence="5" id="KW-1185">Reference proteome</keyword>
<feature type="domain" description="Glycosyltransferase 2-like" evidence="3">
    <location>
        <begin position="97"/>
        <end position="259"/>
    </location>
</feature>
<gene>
    <name evidence="4" type="ORF">TRFO_16163</name>
</gene>
<dbReference type="CDD" id="cd00761">
    <property type="entry name" value="Glyco_tranf_GTA_type"/>
    <property type="match status" value="1"/>
</dbReference>
<dbReference type="InterPro" id="IPR001173">
    <property type="entry name" value="Glyco_trans_2-like"/>
</dbReference>
<comment type="caution">
    <text evidence="4">The sequence shown here is derived from an EMBL/GenBank/DDBJ whole genome shotgun (WGS) entry which is preliminary data.</text>
</comment>
<keyword evidence="2" id="KW-0472">Membrane</keyword>
<dbReference type="Gene3D" id="3.90.550.10">
    <property type="entry name" value="Spore Coat Polysaccharide Biosynthesis Protein SpsA, Chain A"/>
    <property type="match status" value="1"/>
</dbReference>